<dbReference type="RefSeq" id="WP_026949391.1">
    <property type="nucleotide sequence ID" value="NZ_QNSA01000008.1"/>
</dbReference>
<evidence type="ECO:0000313" key="2">
    <source>
        <dbReference type="EMBL" id="RCW33052.1"/>
    </source>
</evidence>
<keyword evidence="4" id="KW-1185">Reference proteome</keyword>
<name>A0A368UW62_MARNT</name>
<accession>A0A368UW62</accession>
<dbReference type="AlphaFoldDB" id="A0A368UW62"/>
<dbReference type="EMBL" id="QNSA01000008">
    <property type="protein sequence ID" value="RBP72034.1"/>
    <property type="molecule type" value="Genomic_DNA"/>
</dbReference>
<dbReference type="Proteomes" id="UP000252795">
    <property type="component" value="Unassembled WGS sequence"/>
</dbReference>
<reference evidence="2 3" key="1">
    <citation type="submission" date="2018-07" db="EMBL/GenBank/DDBJ databases">
        <title>Freshwater and sediment microbial communities from various areas in North America, analyzing microbe dynamics in response to fracking.</title>
        <authorList>
            <person name="Lamendella R."/>
        </authorList>
    </citation>
    <scope>NUCLEOTIDE SEQUENCE [LARGE SCALE GENOMIC DNA]</scope>
    <source>
        <strain evidence="2 3">114E</strain>
        <strain evidence="1 4">114E_o</strain>
    </source>
</reference>
<sequence>MTTTHNIEVQQAIHQAATKLAALEFIDQETARQISPVAEAVANMFTILYYQAETGRATPEDFEQALDTIRQVTRNQGKR</sequence>
<comment type="caution">
    <text evidence="2">The sequence shown here is derived from an EMBL/GenBank/DDBJ whole genome shotgun (WGS) entry which is preliminary data.</text>
</comment>
<dbReference type="InterPro" id="IPR024640">
    <property type="entry name" value="Toxin-antitoxin_type_1_toxin"/>
</dbReference>
<dbReference type="Proteomes" id="UP000253065">
    <property type="component" value="Unassembled WGS sequence"/>
</dbReference>
<dbReference type="Pfam" id="PF12703">
    <property type="entry name" value="ptaRNA1_toxin"/>
    <property type="match status" value="1"/>
</dbReference>
<protein>
    <submittedName>
        <fullName evidence="2">PtaRNA1 toxin of toxin-antitoxin type I system</fullName>
    </submittedName>
</protein>
<evidence type="ECO:0000313" key="3">
    <source>
        <dbReference type="Proteomes" id="UP000252795"/>
    </source>
</evidence>
<evidence type="ECO:0000313" key="4">
    <source>
        <dbReference type="Proteomes" id="UP000253065"/>
    </source>
</evidence>
<proteinExistence type="predicted"/>
<evidence type="ECO:0000313" key="1">
    <source>
        <dbReference type="EMBL" id="RBP72034.1"/>
    </source>
</evidence>
<dbReference type="EMBL" id="QPJB01000008">
    <property type="protein sequence ID" value="RCW33052.1"/>
    <property type="molecule type" value="Genomic_DNA"/>
</dbReference>
<gene>
    <name evidence="2" type="ORF">DET51_108282</name>
    <name evidence="1" type="ORF">DET64_108283</name>
</gene>
<organism evidence="2 3">
    <name type="scientific">Marinobacter nauticus</name>
    <name type="common">Marinobacter hydrocarbonoclasticus</name>
    <name type="synonym">Marinobacter aquaeolei</name>
    <dbReference type="NCBI Taxonomy" id="2743"/>
    <lineage>
        <taxon>Bacteria</taxon>
        <taxon>Pseudomonadati</taxon>
        <taxon>Pseudomonadota</taxon>
        <taxon>Gammaproteobacteria</taxon>
        <taxon>Pseudomonadales</taxon>
        <taxon>Marinobacteraceae</taxon>
        <taxon>Marinobacter</taxon>
    </lineage>
</organism>